<evidence type="ECO:0000256" key="10">
    <source>
        <dbReference type="ARBA" id="ARBA00022857"/>
    </source>
</evidence>
<evidence type="ECO:0000256" key="1">
    <source>
        <dbReference type="ARBA" id="ARBA00002151"/>
    </source>
</evidence>
<evidence type="ECO:0000313" key="20">
    <source>
        <dbReference type="EMBL" id="SHI39611.1"/>
    </source>
</evidence>
<reference evidence="20 21" key="1">
    <citation type="submission" date="2016-11" db="EMBL/GenBank/DDBJ databases">
        <authorList>
            <person name="Varghese N."/>
            <person name="Submissions S."/>
        </authorList>
    </citation>
    <scope>NUCLEOTIDE SEQUENCE [LARGE SCALE GENOMIC DNA]</scope>
    <source>
        <strain evidence="20 21">DSM 15287</strain>
    </source>
</reference>
<evidence type="ECO:0000256" key="5">
    <source>
        <dbReference type="ARBA" id="ARBA00007417"/>
    </source>
</evidence>
<keyword evidence="8 15" id="KW-0378">Hydrolase</keyword>
<dbReference type="NCBIfam" id="TIGR00326">
    <property type="entry name" value="eubact_ribD"/>
    <property type="match status" value="1"/>
</dbReference>
<dbReference type="InterPro" id="IPR050765">
    <property type="entry name" value="Riboflavin_Biosynth_HTPR"/>
</dbReference>
<feature type="binding site" evidence="17">
    <location>
        <position position="169"/>
    </location>
    <ligand>
        <name>NADP(+)</name>
        <dbReference type="ChEBI" id="CHEBI:58349"/>
    </ligand>
</feature>
<dbReference type="GO" id="GO:0008270">
    <property type="term" value="F:zinc ion binding"/>
    <property type="evidence" value="ECO:0007669"/>
    <property type="project" value="InterPro"/>
</dbReference>
<keyword evidence="6 15" id="KW-0686">Riboflavin biosynthesis</keyword>
<feature type="binding site" evidence="17">
    <location>
        <position position="221"/>
    </location>
    <ligand>
        <name>NADP(+)</name>
        <dbReference type="ChEBI" id="CHEBI:58349"/>
    </ligand>
</feature>
<name>A0A1M6AT56_9FIRM</name>
<dbReference type="CDD" id="cd01284">
    <property type="entry name" value="Riboflavin_deaminase-reductase"/>
    <property type="match status" value="1"/>
</dbReference>
<comment type="cofactor">
    <cofactor evidence="15 18">
        <name>Zn(2+)</name>
        <dbReference type="ChEBI" id="CHEBI:29105"/>
    </cofactor>
    <text evidence="15 18">Binds 1 zinc ion.</text>
</comment>
<evidence type="ECO:0000256" key="17">
    <source>
        <dbReference type="PIRSR" id="PIRSR006769-2"/>
    </source>
</evidence>
<dbReference type="EMBL" id="FQZD01000004">
    <property type="protein sequence ID" value="SHI39611.1"/>
    <property type="molecule type" value="Genomic_DNA"/>
</dbReference>
<evidence type="ECO:0000256" key="14">
    <source>
        <dbReference type="ARBA" id="ARBA00049886"/>
    </source>
</evidence>
<feature type="binding site" evidence="17">
    <location>
        <position position="206"/>
    </location>
    <ligand>
        <name>substrate</name>
    </ligand>
</feature>
<dbReference type="InterPro" id="IPR004794">
    <property type="entry name" value="Eubact_RibD"/>
</dbReference>
<keyword evidence="7 15" id="KW-0479">Metal-binding</keyword>
<protein>
    <recommendedName>
        <fullName evidence="15">Riboflavin biosynthesis protein RibD</fullName>
    </recommendedName>
    <domain>
        <recommendedName>
            <fullName evidence="15">Diaminohydroxyphosphoribosylaminopyrimidine deaminase</fullName>
            <shortName evidence="15">DRAP deaminase</shortName>
            <ecNumber evidence="15">3.5.4.26</ecNumber>
        </recommendedName>
        <alternativeName>
            <fullName evidence="15">Riboflavin-specific deaminase</fullName>
        </alternativeName>
    </domain>
    <domain>
        <recommendedName>
            <fullName evidence="15">5-amino-6-(5-phosphoribosylamino)uracil reductase</fullName>
            <ecNumber evidence="15">1.1.1.193</ecNumber>
        </recommendedName>
        <alternativeName>
            <fullName evidence="15">HTP reductase</fullName>
        </alternativeName>
    </domain>
</protein>
<evidence type="ECO:0000256" key="9">
    <source>
        <dbReference type="ARBA" id="ARBA00022833"/>
    </source>
</evidence>
<dbReference type="GO" id="GO:0008703">
    <property type="term" value="F:5-amino-6-(5-phosphoribosylamino)uracil reductase activity"/>
    <property type="evidence" value="ECO:0007669"/>
    <property type="project" value="UniProtKB-EC"/>
</dbReference>
<dbReference type="OrthoDB" id="9800865at2"/>
<feature type="binding site" evidence="17">
    <location>
        <position position="203"/>
    </location>
    <ligand>
        <name>substrate</name>
    </ligand>
</feature>
<dbReference type="Pfam" id="PF00383">
    <property type="entry name" value="dCMP_cyt_deam_1"/>
    <property type="match status" value="1"/>
</dbReference>
<dbReference type="Gene3D" id="3.40.430.10">
    <property type="entry name" value="Dihydrofolate Reductase, subunit A"/>
    <property type="match status" value="1"/>
</dbReference>
<keyword evidence="11 15" id="KW-0560">Oxidoreductase</keyword>
<comment type="pathway">
    <text evidence="2 15">Cofactor biosynthesis; riboflavin biosynthesis; 5-amino-6-(D-ribitylamino)uracil from GTP: step 2/4.</text>
</comment>
<keyword evidence="10 15" id="KW-0521">NADP</keyword>
<dbReference type="InterPro" id="IPR002125">
    <property type="entry name" value="CMP_dCMP_dom"/>
</dbReference>
<comment type="similarity">
    <text evidence="4 15">In the N-terminal section; belongs to the cytidine and deoxycytidylate deaminase family.</text>
</comment>
<dbReference type="PIRSF" id="PIRSF006769">
    <property type="entry name" value="RibD"/>
    <property type="match status" value="1"/>
</dbReference>
<evidence type="ECO:0000256" key="15">
    <source>
        <dbReference type="PIRNR" id="PIRNR006769"/>
    </source>
</evidence>
<feature type="active site" description="Proton donor" evidence="16">
    <location>
        <position position="51"/>
    </location>
</feature>
<evidence type="ECO:0000259" key="19">
    <source>
        <dbReference type="PROSITE" id="PS51747"/>
    </source>
</evidence>
<feature type="binding site" evidence="17">
    <location>
        <position position="167"/>
    </location>
    <ligand>
        <name>substrate</name>
    </ligand>
</feature>
<feature type="domain" description="CMP/dCMP-type deaminase" evidence="19">
    <location>
        <begin position="1"/>
        <end position="122"/>
    </location>
</feature>
<evidence type="ECO:0000256" key="6">
    <source>
        <dbReference type="ARBA" id="ARBA00022619"/>
    </source>
</evidence>
<dbReference type="InterPro" id="IPR016193">
    <property type="entry name" value="Cytidine_deaminase-like"/>
</dbReference>
<dbReference type="Gene3D" id="3.40.140.10">
    <property type="entry name" value="Cytidine Deaminase, domain 2"/>
    <property type="match status" value="1"/>
</dbReference>
<dbReference type="EC" id="3.5.4.26" evidence="15"/>
<feature type="binding site" evidence="18">
    <location>
        <position position="74"/>
    </location>
    <ligand>
        <name>Zn(2+)</name>
        <dbReference type="ChEBI" id="CHEBI:29105"/>
        <note>catalytic</note>
    </ligand>
</feature>
<dbReference type="InterPro" id="IPR016192">
    <property type="entry name" value="APOBEC/CMP_deaminase_Zn-bd"/>
</dbReference>
<organism evidence="20 21">
    <name type="scientific">Propionispora hippei DSM 15287</name>
    <dbReference type="NCBI Taxonomy" id="1123003"/>
    <lineage>
        <taxon>Bacteria</taxon>
        <taxon>Bacillati</taxon>
        <taxon>Bacillota</taxon>
        <taxon>Negativicutes</taxon>
        <taxon>Selenomonadales</taxon>
        <taxon>Sporomusaceae</taxon>
        <taxon>Propionispora</taxon>
    </lineage>
</organism>
<dbReference type="InterPro" id="IPR024072">
    <property type="entry name" value="DHFR-like_dom_sf"/>
</dbReference>
<dbReference type="PROSITE" id="PS51747">
    <property type="entry name" value="CYT_DCMP_DEAMINASES_2"/>
    <property type="match status" value="1"/>
</dbReference>
<dbReference type="EC" id="1.1.1.193" evidence="15"/>
<evidence type="ECO:0000256" key="18">
    <source>
        <dbReference type="PIRSR" id="PIRSR006769-3"/>
    </source>
</evidence>
<dbReference type="SUPFAM" id="SSF53597">
    <property type="entry name" value="Dihydrofolate reductase-like"/>
    <property type="match status" value="1"/>
</dbReference>
<feature type="binding site" evidence="18">
    <location>
        <position position="49"/>
    </location>
    <ligand>
        <name>Zn(2+)</name>
        <dbReference type="ChEBI" id="CHEBI:29105"/>
        <note>catalytic</note>
    </ligand>
</feature>
<comment type="catalytic activity">
    <reaction evidence="14 15">
        <text>2,5-diamino-6-hydroxy-4-(5-phosphoribosylamino)-pyrimidine + H2O + H(+) = 5-amino-6-(5-phospho-D-ribosylamino)uracil + NH4(+)</text>
        <dbReference type="Rhea" id="RHEA:21868"/>
        <dbReference type="ChEBI" id="CHEBI:15377"/>
        <dbReference type="ChEBI" id="CHEBI:15378"/>
        <dbReference type="ChEBI" id="CHEBI:28938"/>
        <dbReference type="ChEBI" id="CHEBI:58453"/>
        <dbReference type="ChEBI" id="CHEBI:58614"/>
        <dbReference type="EC" id="3.5.4.26"/>
    </reaction>
</comment>
<evidence type="ECO:0000256" key="16">
    <source>
        <dbReference type="PIRSR" id="PIRSR006769-1"/>
    </source>
</evidence>
<evidence type="ECO:0000256" key="3">
    <source>
        <dbReference type="ARBA" id="ARBA00004910"/>
    </source>
</evidence>
<dbReference type="Proteomes" id="UP000322917">
    <property type="component" value="Unassembled WGS sequence"/>
</dbReference>
<dbReference type="PANTHER" id="PTHR38011">
    <property type="entry name" value="DIHYDROFOLATE REDUCTASE FAMILY PROTEIN (AFU_ORTHOLOGUE AFUA_8G06820)"/>
    <property type="match status" value="1"/>
</dbReference>
<feature type="binding site" evidence="17">
    <location>
        <position position="199"/>
    </location>
    <ligand>
        <name>NADP(+)</name>
        <dbReference type="ChEBI" id="CHEBI:58349"/>
    </ligand>
</feature>
<feature type="binding site" evidence="17">
    <location>
        <begin position="295"/>
        <end position="301"/>
    </location>
    <ligand>
        <name>NADP(+)</name>
        <dbReference type="ChEBI" id="CHEBI:58349"/>
    </ligand>
</feature>
<evidence type="ECO:0000256" key="12">
    <source>
        <dbReference type="ARBA" id="ARBA00023268"/>
    </source>
</evidence>
<dbReference type="AlphaFoldDB" id="A0A1M6AT56"/>
<gene>
    <name evidence="20" type="ORF">SAMN02745170_00279</name>
</gene>
<dbReference type="PANTHER" id="PTHR38011:SF7">
    <property type="entry name" value="2,5-DIAMINO-6-RIBOSYLAMINO-4(3H)-PYRIMIDINONE 5'-PHOSPHATE REDUCTASE"/>
    <property type="match status" value="1"/>
</dbReference>
<keyword evidence="21" id="KW-1185">Reference proteome</keyword>
<feature type="binding site" evidence="18">
    <location>
        <position position="83"/>
    </location>
    <ligand>
        <name>Zn(2+)</name>
        <dbReference type="ChEBI" id="CHEBI:29105"/>
        <note>catalytic</note>
    </ligand>
</feature>
<keyword evidence="9 15" id="KW-0862">Zinc</keyword>
<evidence type="ECO:0000256" key="13">
    <source>
        <dbReference type="ARBA" id="ARBA00049861"/>
    </source>
</evidence>
<dbReference type="GO" id="GO:0009231">
    <property type="term" value="P:riboflavin biosynthetic process"/>
    <property type="evidence" value="ECO:0007669"/>
    <property type="project" value="UniProtKB-UniPathway"/>
</dbReference>
<feature type="binding site" evidence="17">
    <location>
        <position position="293"/>
    </location>
    <ligand>
        <name>substrate</name>
    </ligand>
</feature>
<dbReference type="InterPro" id="IPR002734">
    <property type="entry name" value="RibDG_C"/>
</dbReference>
<evidence type="ECO:0000256" key="2">
    <source>
        <dbReference type="ARBA" id="ARBA00004882"/>
    </source>
</evidence>
<dbReference type="GO" id="GO:0008835">
    <property type="term" value="F:diaminohydroxyphosphoribosylaminopyrimidine deaminase activity"/>
    <property type="evidence" value="ECO:0007669"/>
    <property type="project" value="UniProtKB-EC"/>
</dbReference>
<dbReference type="UniPathway" id="UPA00275">
    <property type="reaction ID" value="UER00401"/>
</dbReference>
<feature type="binding site" evidence="17">
    <location>
        <position position="195"/>
    </location>
    <ligand>
        <name>NADP(+)</name>
        <dbReference type="ChEBI" id="CHEBI:58349"/>
    </ligand>
</feature>
<dbReference type="Pfam" id="PF01872">
    <property type="entry name" value="RibD_C"/>
    <property type="match status" value="1"/>
</dbReference>
<dbReference type="RefSeq" id="WP_149733191.1">
    <property type="nucleotide sequence ID" value="NZ_FQZD01000004.1"/>
</dbReference>
<evidence type="ECO:0000256" key="8">
    <source>
        <dbReference type="ARBA" id="ARBA00022801"/>
    </source>
</evidence>
<dbReference type="GO" id="GO:0050661">
    <property type="term" value="F:NADP binding"/>
    <property type="evidence" value="ECO:0007669"/>
    <property type="project" value="InterPro"/>
</dbReference>
<evidence type="ECO:0000313" key="21">
    <source>
        <dbReference type="Proteomes" id="UP000322917"/>
    </source>
</evidence>
<comment type="similarity">
    <text evidence="5 15">In the C-terminal section; belongs to the HTP reductase family.</text>
</comment>
<comment type="function">
    <text evidence="1 15">Converts 2,5-diamino-6-(ribosylamino)-4(3h)-pyrimidinone 5'-phosphate into 5-amino-6-(ribosylamino)-2,4(1h,3h)-pyrimidinedione 5'-phosphate.</text>
</comment>
<dbReference type="PROSITE" id="PS00903">
    <property type="entry name" value="CYT_DCMP_DEAMINASES_1"/>
    <property type="match status" value="1"/>
</dbReference>
<accession>A0A1M6AT56</accession>
<dbReference type="FunFam" id="3.40.140.10:FF:000025">
    <property type="entry name" value="Riboflavin biosynthesis protein RibD"/>
    <property type="match status" value="1"/>
</dbReference>
<dbReference type="SUPFAM" id="SSF53927">
    <property type="entry name" value="Cytidine deaminase-like"/>
    <property type="match status" value="1"/>
</dbReference>
<feature type="binding site" evidence="17">
    <location>
        <position position="183"/>
    </location>
    <ligand>
        <name>substrate</name>
    </ligand>
</feature>
<evidence type="ECO:0000256" key="11">
    <source>
        <dbReference type="ARBA" id="ARBA00023002"/>
    </source>
</evidence>
<evidence type="ECO:0000256" key="7">
    <source>
        <dbReference type="ARBA" id="ARBA00022723"/>
    </source>
</evidence>
<dbReference type="InterPro" id="IPR011549">
    <property type="entry name" value="RibD_C"/>
</dbReference>
<sequence length="383" mass="40385">MDELYMKQALALAAQGLGRTSPNPVVGAVIVADGNIVGQGWHQAAGTPHAEVHALAQAGGLARNATLYVTLEPCCHHGRTGPCTDAIIAAGVKRVVVAMTDPNPLVRGKGIQKLRQHGLEVLEGVCAAEAAQLNEVFIKWIATGLPFGVLKTAMTLDGKIATYTGQSKWITSERSREYVHGLRNMYDAILAGIGTVLADDPSLTTRLPGGGKNPIRVIVDSKGRIPLEAKLLCDHEAPVIIAVGPEAPAEKLAALQAKGAEVLKLPLVTGHGVSLRHLFVELGQRKITSILVEGGAEVNASVLMENVIDKVHWFIAPKILGGKTAPGPVGGLGVSDIAQATVLEDMHVGNIGEDILMTAYLQRREGRDVYRTCGRIGNSEGHS</sequence>
<proteinExistence type="inferred from homology"/>
<keyword evidence="12" id="KW-0511">Multifunctional enzyme</keyword>
<feature type="binding site" evidence="17">
    <location>
        <position position="153"/>
    </location>
    <ligand>
        <name>NADP(+)</name>
        <dbReference type="ChEBI" id="CHEBI:58349"/>
    </ligand>
</feature>
<dbReference type="NCBIfam" id="TIGR00227">
    <property type="entry name" value="ribD_Cterm"/>
    <property type="match status" value="1"/>
</dbReference>
<evidence type="ECO:0000256" key="4">
    <source>
        <dbReference type="ARBA" id="ARBA00005259"/>
    </source>
</evidence>
<comment type="pathway">
    <text evidence="3 15">Cofactor biosynthesis; riboflavin biosynthesis; 5-amino-6-(D-ribitylamino)uracil from GTP: step 3/4.</text>
</comment>
<comment type="catalytic activity">
    <reaction evidence="13 15">
        <text>5-amino-6-(5-phospho-D-ribitylamino)uracil + NADP(+) = 5-amino-6-(5-phospho-D-ribosylamino)uracil + NADPH + H(+)</text>
        <dbReference type="Rhea" id="RHEA:17845"/>
        <dbReference type="ChEBI" id="CHEBI:15378"/>
        <dbReference type="ChEBI" id="CHEBI:57783"/>
        <dbReference type="ChEBI" id="CHEBI:58349"/>
        <dbReference type="ChEBI" id="CHEBI:58421"/>
        <dbReference type="ChEBI" id="CHEBI:58453"/>
        <dbReference type="EC" id="1.1.1.193"/>
    </reaction>
</comment>